<sequence>MTVFAVEYRYESGADERIAEVRPAHRAWLSGLAAEGTVLASGPLADGSSALIVFRAEDRGSLDALLAQDPIAGLVAEKTATEWNPIIGLLAESAAA</sequence>
<dbReference type="InterPro" id="IPR005545">
    <property type="entry name" value="YCII"/>
</dbReference>
<evidence type="ECO:0000313" key="3">
    <source>
        <dbReference type="EMBL" id="GAA2200672.1"/>
    </source>
</evidence>
<evidence type="ECO:0000313" key="4">
    <source>
        <dbReference type="Proteomes" id="UP001500432"/>
    </source>
</evidence>
<evidence type="ECO:0000259" key="2">
    <source>
        <dbReference type="Pfam" id="PF03795"/>
    </source>
</evidence>
<accession>A0ABP5NM42</accession>
<proteinExistence type="inferred from homology"/>
<dbReference type="EMBL" id="BAAAQW010000005">
    <property type="protein sequence ID" value="GAA2200672.1"/>
    <property type="molecule type" value="Genomic_DNA"/>
</dbReference>
<keyword evidence="4" id="KW-1185">Reference proteome</keyword>
<organism evidence="3 4">
    <name type="scientific">Sinomonas flava</name>
    <dbReference type="NCBI Taxonomy" id="496857"/>
    <lineage>
        <taxon>Bacteria</taxon>
        <taxon>Bacillati</taxon>
        <taxon>Actinomycetota</taxon>
        <taxon>Actinomycetes</taxon>
        <taxon>Micrococcales</taxon>
        <taxon>Micrococcaceae</taxon>
        <taxon>Sinomonas</taxon>
    </lineage>
</organism>
<dbReference type="Proteomes" id="UP001500432">
    <property type="component" value="Unassembled WGS sequence"/>
</dbReference>
<dbReference type="PANTHER" id="PTHR37828:SF1">
    <property type="entry name" value="YCII-RELATED DOMAIN-CONTAINING PROTEIN"/>
    <property type="match status" value="1"/>
</dbReference>
<comment type="caution">
    <text evidence="3">The sequence shown here is derived from an EMBL/GenBank/DDBJ whole genome shotgun (WGS) entry which is preliminary data.</text>
</comment>
<dbReference type="RefSeq" id="WP_208712178.1">
    <property type="nucleotide sequence ID" value="NZ_BAAAQW010000005.1"/>
</dbReference>
<protein>
    <submittedName>
        <fullName evidence="3">YciI family protein</fullName>
    </submittedName>
</protein>
<comment type="similarity">
    <text evidence="1">Belongs to the YciI family.</text>
</comment>
<dbReference type="InterPro" id="IPR011008">
    <property type="entry name" value="Dimeric_a/b-barrel"/>
</dbReference>
<dbReference type="PANTHER" id="PTHR37828">
    <property type="entry name" value="GSR2449 PROTEIN"/>
    <property type="match status" value="1"/>
</dbReference>
<dbReference type="Pfam" id="PF03795">
    <property type="entry name" value="YCII"/>
    <property type="match status" value="1"/>
</dbReference>
<dbReference type="SUPFAM" id="SSF54909">
    <property type="entry name" value="Dimeric alpha+beta barrel"/>
    <property type="match status" value="1"/>
</dbReference>
<dbReference type="Gene3D" id="3.30.70.1060">
    <property type="entry name" value="Dimeric alpha+beta barrel"/>
    <property type="match status" value="1"/>
</dbReference>
<gene>
    <name evidence="3" type="ORF">GCM10009849_22130</name>
</gene>
<reference evidence="4" key="1">
    <citation type="journal article" date="2019" name="Int. J. Syst. Evol. Microbiol.">
        <title>The Global Catalogue of Microorganisms (GCM) 10K type strain sequencing project: providing services to taxonomists for standard genome sequencing and annotation.</title>
        <authorList>
            <consortium name="The Broad Institute Genomics Platform"/>
            <consortium name="The Broad Institute Genome Sequencing Center for Infectious Disease"/>
            <person name="Wu L."/>
            <person name="Ma J."/>
        </authorList>
    </citation>
    <scope>NUCLEOTIDE SEQUENCE [LARGE SCALE GENOMIC DNA]</scope>
    <source>
        <strain evidence="4">JCM 16034</strain>
    </source>
</reference>
<name>A0ABP5NM42_9MICC</name>
<feature type="domain" description="YCII-related" evidence="2">
    <location>
        <begin position="8"/>
        <end position="83"/>
    </location>
</feature>
<evidence type="ECO:0000256" key="1">
    <source>
        <dbReference type="ARBA" id="ARBA00007689"/>
    </source>
</evidence>